<feature type="region of interest" description="Disordered" evidence="2">
    <location>
        <begin position="311"/>
        <end position="332"/>
    </location>
</feature>
<evidence type="ECO:0000313" key="5">
    <source>
        <dbReference type="Proteomes" id="UP000062519"/>
    </source>
</evidence>
<feature type="signal peptide" evidence="3">
    <location>
        <begin position="1"/>
        <end position="27"/>
    </location>
</feature>
<dbReference type="InterPro" id="IPR019734">
    <property type="entry name" value="TPR_rpt"/>
</dbReference>
<feature type="compositionally biased region" description="Low complexity" evidence="2">
    <location>
        <begin position="241"/>
        <end position="250"/>
    </location>
</feature>
<evidence type="ECO:0000256" key="1">
    <source>
        <dbReference type="PROSITE-ProRule" id="PRU00339"/>
    </source>
</evidence>
<keyword evidence="1" id="KW-0802">TPR repeat</keyword>
<dbReference type="PROSITE" id="PS50005">
    <property type="entry name" value="TPR"/>
    <property type="match status" value="1"/>
</dbReference>
<reference evidence="4 5" key="1">
    <citation type="submission" date="2015-12" db="EMBL/GenBank/DDBJ databases">
        <title>Diversity of Burkholderia near neighbor genomes.</title>
        <authorList>
            <person name="Sahl J."/>
            <person name="Wagner D."/>
            <person name="Keim P."/>
        </authorList>
    </citation>
    <scope>NUCLEOTIDE SEQUENCE [LARGE SCALE GENOMIC DNA]</scope>
    <source>
        <strain evidence="4 5">BDU6</strain>
    </source>
</reference>
<evidence type="ECO:0000256" key="2">
    <source>
        <dbReference type="SAM" id="MobiDB-lite"/>
    </source>
</evidence>
<evidence type="ECO:0000256" key="3">
    <source>
        <dbReference type="SAM" id="SignalP"/>
    </source>
</evidence>
<dbReference type="AlphaFoldDB" id="A0A1B4FEK9"/>
<evidence type="ECO:0000313" key="4">
    <source>
        <dbReference type="EMBL" id="AOJ02059.1"/>
    </source>
</evidence>
<dbReference type="RefSeq" id="WP_059597775.1">
    <property type="nucleotide sequence ID" value="NZ_CP013386.1"/>
</dbReference>
<feature type="repeat" description="TPR" evidence="1">
    <location>
        <begin position="126"/>
        <end position="159"/>
    </location>
</feature>
<sequence length="332" mass="33334">MRRSSFSPMTTTTAALAMLALSLAACGSFKESGYGIGAQAERAALMQAAADKNAPPDTPGMYLGLIGRMQSQGLYYASLAHIDAYEKQYGASPDTVLLRADALRATDQPAASTVAYRQLLNTPLAARGYRGLGLLAGASGDFDAASQALAQAATLAPTDSLTLSDLAYARMRGGDVTGARVPLMKAAELDQNNPKILSNVALFLLATGQTRDALGLMNQLKLAPAVRTEIRNDATKIAAASRARQRALARPGAPNATGSASTTGGANMAGIGAGALGVIGATGATGAMGAMGAMGAAGAKGATAVAGAPAPVASASSSGFEPTVPLLQRFSQ</sequence>
<gene>
    <name evidence="4" type="ORF">WS70_09690</name>
</gene>
<dbReference type="SUPFAM" id="SSF48452">
    <property type="entry name" value="TPR-like"/>
    <property type="match status" value="1"/>
</dbReference>
<keyword evidence="3" id="KW-0732">Signal</keyword>
<feature type="chain" id="PRO_5015337559" evidence="3">
    <location>
        <begin position="28"/>
        <end position="332"/>
    </location>
</feature>
<name>A0A1B4FEK9_9BURK</name>
<dbReference type="InterPro" id="IPR011990">
    <property type="entry name" value="TPR-like_helical_dom_sf"/>
</dbReference>
<keyword evidence="5" id="KW-1185">Reference proteome</keyword>
<proteinExistence type="predicted"/>
<feature type="region of interest" description="Disordered" evidence="2">
    <location>
        <begin position="241"/>
        <end position="262"/>
    </location>
</feature>
<dbReference type="Proteomes" id="UP000062519">
    <property type="component" value="Chromosome 1"/>
</dbReference>
<dbReference type="Gene3D" id="1.25.40.10">
    <property type="entry name" value="Tetratricopeptide repeat domain"/>
    <property type="match status" value="1"/>
</dbReference>
<protein>
    <submittedName>
        <fullName evidence="4">Pilus assembly protein</fullName>
    </submittedName>
</protein>
<dbReference type="EMBL" id="CP013386">
    <property type="protein sequence ID" value="AOJ02059.1"/>
    <property type="molecule type" value="Genomic_DNA"/>
</dbReference>
<accession>A0A1B4FEK9</accession>
<organism evidence="4 5">
    <name type="scientific">Burkholderia mayonis</name>
    <dbReference type="NCBI Taxonomy" id="1385591"/>
    <lineage>
        <taxon>Bacteria</taxon>
        <taxon>Pseudomonadati</taxon>
        <taxon>Pseudomonadota</taxon>
        <taxon>Betaproteobacteria</taxon>
        <taxon>Burkholderiales</taxon>
        <taxon>Burkholderiaceae</taxon>
        <taxon>Burkholderia</taxon>
        <taxon>pseudomallei group</taxon>
    </lineage>
</organism>
<dbReference type="KEGG" id="buu:WS70_09690"/>
<dbReference type="PROSITE" id="PS51257">
    <property type="entry name" value="PROKAR_LIPOPROTEIN"/>
    <property type="match status" value="1"/>
</dbReference>